<dbReference type="AlphaFoldDB" id="A0A069SLK0"/>
<organism evidence="3 4">
    <name type="scientific">Phocaeicola vulgatus str. 3975 RP4</name>
    <dbReference type="NCBI Taxonomy" id="1339352"/>
    <lineage>
        <taxon>Bacteria</taxon>
        <taxon>Pseudomonadati</taxon>
        <taxon>Bacteroidota</taxon>
        <taxon>Bacteroidia</taxon>
        <taxon>Bacteroidales</taxon>
        <taxon>Bacteroidaceae</taxon>
        <taxon>Phocaeicola</taxon>
    </lineage>
</organism>
<dbReference type="DNASU" id="5301274"/>
<dbReference type="PIRSF" id="PIRSF018266">
    <property type="entry name" value="FecR"/>
    <property type="match status" value="1"/>
</dbReference>
<accession>A0A069SLK0</accession>
<dbReference type="Pfam" id="PF16344">
    <property type="entry name" value="FecR_C"/>
    <property type="match status" value="1"/>
</dbReference>
<evidence type="ECO:0000313" key="3">
    <source>
        <dbReference type="EMBL" id="KDS54851.1"/>
    </source>
</evidence>
<feature type="domain" description="FecR protein" evidence="1">
    <location>
        <begin position="118"/>
        <end position="212"/>
    </location>
</feature>
<dbReference type="PANTHER" id="PTHR30273:SF2">
    <property type="entry name" value="PROTEIN FECR"/>
    <property type="match status" value="1"/>
</dbReference>
<comment type="caution">
    <text evidence="3">The sequence shown here is derived from an EMBL/GenBank/DDBJ whole genome shotgun (WGS) entry which is preliminary data.</text>
</comment>
<evidence type="ECO:0000259" key="1">
    <source>
        <dbReference type="Pfam" id="PF04773"/>
    </source>
</evidence>
<dbReference type="PANTHER" id="PTHR30273">
    <property type="entry name" value="PERIPLASMIC SIGNAL SENSOR AND SIGMA FACTOR ACTIVATOR FECR-RELATED"/>
    <property type="match status" value="1"/>
</dbReference>
<protein>
    <submittedName>
        <fullName evidence="3">FecR family protein</fullName>
    </submittedName>
</protein>
<dbReference type="InterPro" id="IPR012373">
    <property type="entry name" value="Ferrdict_sens_TM"/>
</dbReference>
<feature type="domain" description="Protein FecR C-terminal" evidence="2">
    <location>
        <begin position="257"/>
        <end position="324"/>
    </location>
</feature>
<dbReference type="EMBL" id="JNHM01000019">
    <property type="protein sequence ID" value="KDS54851.1"/>
    <property type="molecule type" value="Genomic_DNA"/>
</dbReference>
<dbReference type="RefSeq" id="WP_005845685.1">
    <property type="nucleotide sequence ID" value="NZ_JNHM01000019.1"/>
</dbReference>
<proteinExistence type="predicted"/>
<dbReference type="Pfam" id="PF04773">
    <property type="entry name" value="FecR"/>
    <property type="match status" value="1"/>
</dbReference>
<sequence length="328" mass="38648">MKDEILIRYINKHCTATEEKEILEWLKEKDNRQRLFELEQIWGLKAEMRFSDKGRMDEAYRQLSRQLGLSGQIEKREKPIQRFTVREWWKYAAVLVAVCLFATNLFYITKEEPEAYNTVVVPKGQRVSLLLSDGTTVWLNAESRFSYPAKFSEKYRTVTLEGEGYFEVAHNPKCPFTVKLPMLNIRVLGTKFNAKAYLDEPSWITLKEGSVEVSTLDDRSKERMSPNDQVYYTVSDGLVLIRNSAQANVDSWTTGDLRFDNKTLKEMAKVIERRYDVKIRIMDSSLVEEYFTCHFRKDLTIAQAMELLKETRRVDYRIEKKTVYLYKK</sequence>
<dbReference type="GeneID" id="5301274"/>
<evidence type="ECO:0000313" key="4">
    <source>
        <dbReference type="Proteomes" id="UP000027661"/>
    </source>
</evidence>
<name>A0A069SLK0_PHOVU</name>
<dbReference type="Gene3D" id="3.55.50.30">
    <property type="match status" value="1"/>
</dbReference>
<dbReference type="Proteomes" id="UP000027661">
    <property type="component" value="Unassembled WGS sequence"/>
</dbReference>
<dbReference type="FunFam" id="2.60.120.1440:FF:000001">
    <property type="entry name" value="Putative anti-sigma factor"/>
    <property type="match status" value="1"/>
</dbReference>
<dbReference type="InterPro" id="IPR006860">
    <property type="entry name" value="FecR"/>
</dbReference>
<dbReference type="PATRIC" id="fig|1339352.3.peg.1486"/>
<dbReference type="InterPro" id="IPR032508">
    <property type="entry name" value="FecR_C"/>
</dbReference>
<dbReference type="GO" id="GO:0016989">
    <property type="term" value="F:sigma factor antagonist activity"/>
    <property type="evidence" value="ECO:0007669"/>
    <property type="project" value="TreeGrafter"/>
</dbReference>
<reference evidence="3 4" key="1">
    <citation type="submission" date="2014-04" db="EMBL/GenBank/DDBJ databases">
        <authorList>
            <person name="Sears C."/>
            <person name="Carroll K."/>
            <person name="Sack B.R."/>
            <person name="Qadri F."/>
            <person name="Myers L.L."/>
            <person name="Chung G.-T."/>
            <person name="Escheverria P."/>
            <person name="Fraser C.M."/>
            <person name="Sadzewicz L."/>
            <person name="Shefchek K.A."/>
            <person name="Tallon L."/>
            <person name="Das S.P."/>
            <person name="Daugherty S."/>
            <person name="Mongodin E.F."/>
        </authorList>
    </citation>
    <scope>NUCLEOTIDE SEQUENCE [LARGE SCALE GENOMIC DNA]</scope>
    <source>
        <strain evidence="3 4">3975 RP4</strain>
    </source>
</reference>
<gene>
    <name evidence="3" type="ORF">M099_1534</name>
</gene>
<evidence type="ECO:0000259" key="2">
    <source>
        <dbReference type="Pfam" id="PF16344"/>
    </source>
</evidence>
<dbReference type="Gene3D" id="2.60.120.1440">
    <property type="match status" value="1"/>
</dbReference>